<dbReference type="RefSeq" id="WP_102739572.1">
    <property type="nucleotide sequence ID" value="NZ_PJKT01000004.1"/>
</dbReference>
<dbReference type="AlphaFoldDB" id="A0AAX0WPN5"/>
<evidence type="ECO:0000313" key="2">
    <source>
        <dbReference type="Proteomes" id="UP000236075"/>
    </source>
</evidence>
<dbReference type="Gene3D" id="1.10.260.40">
    <property type="entry name" value="lambda repressor-like DNA-binding domains"/>
    <property type="match status" value="1"/>
</dbReference>
<proteinExistence type="predicted"/>
<name>A0AAX0WPN5_9BACT</name>
<evidence type="ECO:0000313" key="1">
    <source>
        <dbReference type="EMBL" id="PND05063.1"/>
    </source>
</evidence>
<dbReference type="InterPro" id="IPR010982">
    <property type="entry name" value="Lambda_DNA-bd_dom_sf"/>
</dbReference>
<dbReference type="Proteomes" id="UP000236075">
    <property type="component" value="Unassembled WGS sequence"/>
</dbReference>
<dbReference type="GO" id="GO:0003677">
    <property type="term" value="F:DNA binding"/>
    <property type="evidence" value="ECO:0007669"/>
    <property type="project" value="InterPro"/>
</dbReference>
<dbReference type="EMBL" id="PJLB01000004">
    <property type="protein sequence ID" value="PND05063.1"/>
    <property type="molecule type" value="Genomic_DNA"/>
</dbReference>
<accession>A0AAX0WPN5</accession>
<comment type="caution">
    <text evidence="1">The sequence shown here is derived from an EMBL/GenBank/DDBJ whole genome shotgun (WGS) entry which is preliminary data.</text>
</comment>
<reference evidence="1 2" key="1">
    <citation type="journal article" date="2017" name="BMC Genomics">
        <title>Genome sequencing of 39 Akkermansia muciniphila isolates reveals its population structure, genomic and functional diverisity, and global distribution in mammalian gut microbiotas.</title>
        <authorList>
            <person name="Guo X."/>
            <person name="Li S."/>
            <person name="Zhang J."/>
            <person name="Wu F."/>
            <person name="Li X."/>
            <person name="Wu D."/>
            <person name="Zhang M."/>
            <person name="Ou Z."/>
            <person name="Jie Z."/>
            <person name="Yan Q."/>
            <person name="Li P."/>
            <person name="Yi J."/>
            <person name="Peng Y."/>
        </authorList>
    </citation>
    <scope>NUCLEOTIDE SEQUENCE [LARGE SCALE GENOMIC DNA]</scope>
    <source>
        <strain evidence="1 2">GP28</strain>
    </source>
</reference>
<gene>
    <name evidence="1" type="ORF">CXT95_01170</name>
</gene>
<protein>
    <submittedName>
        <fullName evidence="1">Uncharacterized protein</fullName>
    </submittedName>
</protein>
<sequence>MYTKQEIDQWLKTLNKDRKWLAEQCGVSYGQVNNWMSKNREIPKKALIIIDNLMNQPQPADDSQISIADLDINLKVSHDKFLEFNNYAKACGMNIVDWIIYVLEYAGDNKELLMKRLQEEKNKGE</sequence>
<organism evidence="1 2">
    <name type="scientific">Akkermansia muciniphila</name>
    <dbReference type="NCBI Taxonomy" id="239935"/>
    <lineage>
        <taxon>Bacteria</taxon>
        <taxon>Pseudomonadati</taxon>
        <taxon>Verrucomicrobiota</taxon>
        <taxon>Verrucomicrobiia</taxon>
        <taxon>Verrucomicrobiales</taxon>
        <taxon>Akkermansiaceae</taxon>
        <taxon>Akkermansia</taxon>
    </lineage>
</organism>